<evidence type="ECO:0000313" key="1">
    <source>
        <dbReference type="EMBL" id="KAJ8875414.1"/>
    </source>
</evidence>
<gene>
    <name evidence="1" type="ORF">PR048_023309</name>
</gene>
<proteinExistence type="predicted"/>
<comment type="caution">
    <text evidence="1">The sequence shown here is derived from an EMBL/GenBank/DDBJ whole genome shotgun (WGS) entry which is preliminary data.</text>
</comment>
<sequence>MSRRSRKEWFLCRHAVRIFGSQPSNYLKLKRTHPYYYEVQRTLNITQRDFCFFVVMSDARQPLHMKKKFERKARLGDRNAAQTITVLHILFTARNSCFKCSERKTHT</sequence>
<organism evidence="1 2">
    <name type="scientific">Dryococelus australis</name>
    <dbReference type="NCBI Taxonomy" id="614101"/>
    <lineage>
        <taxon>Eukaryota</taxon>
        <taxon>Metazoa</taxon>
        <taxon>Ecdysozoa</taxon>
        <taxon>Arthropoda</taxon>
        <taxon>Hexapoda</taxon>
        <taxon>Insecta</taxon>
        <taxon>Pterygota</taxon>
        <taxon>Neoptera</taxon>
        <taxon>Polyneoptera</taxon>
        <taxon>Phasmatodea</taxon>
        <taxon>Verophasmatodea</taxon>
        <taxon>Anareolatae</taxon>
        <taxon>Phasmatidae</taxon>
        <taxon>Eurycanthinae</taxon>
        <taxon>Dryococelus</taxon>
    </lineage>
</organism>
<accession>A0ABQ9GTT3</accession>
<dbReference type="EMBL" id="JARBHB010000009">
    <property type="protein sequence ID" value="KAJ8875414.1"/>
    <property type="molecule type" value="Genomic_DNA"/>
</dbReference>
<dbReference type="Proteomes" id="UP001159363">
    <property type="component" value="Chromosome 8"/>
</dbReference>
<reference evidence="1 2" key="1">
    <citation type="submission" date="2023-02" db="EMBL/GenBank/DDBJ databases">
        <title>LHISI_Scaffold_Assembly.</title>
        <authorList>
            <person name="Stuart O.P."/>
            <person name="Cleave R."/>
            <person name="Magrath M.J.L."/>
            <person name="Mikheyev A.S."/>
        </authorList>
    </citation>
    <scope>NUCLEOTIDE SEQUENCE [LARGE SCALE GENOMIC DNA]</scope>
    <source>
        <strain evidence="1">Daus_M_001</strain>
        <tissue evidence="1">Leg muscle</tissue>
    </source>
</reference>
<evidence type="ECO:0000313" key="2">
    <source>
        <dbReference type="Proteomes" id="UP001159363"/>
    </source>
</evidence>
<name>A0ABQ9GTT3_9NEOP</name>
<keyword evidence="2" id="KW-1185">Reference proteome</keyword>
<protein>
    <submittedName>
        <fullName evidence="1">Uncharacterized protein</fullName>
    </submittedName>
</protein>
<dbReference type="Gene3D" id="3.90.320.10">
    <property type="match status" value="1"/>
</dbReference>
<dbReference type="InterPro" id="IPR011604">
    <property type="entry name" value="PDDEXK-like_dom_sf"/>
</dbReference>